<dbReference type="GeneID" id="59263014"/>
<comment type="caution">
    <text evidence="7">The sequence shown here is derived from an EMBL/GenBank/DDBJ whole genome shotgun (WGS) entry which is preliminary data.</text>
</comment>
<accession>A0A8H6AQV1</accession>
<evidence type="ECO:0000256" key="1">
    <source>
        <dbReference type="ARBA" id="ARBA00004141"/>
    </source>
</evidence>
<evidence type="ECO:0000256" key="4">
    <source>
        <dbReference type="ARBA" id="ARBA00023136"/>
    </source>
</evidence>
<gene>
    <name evidence="7" type="ORF">Bfra_008967</name>
</gene>
<keyword evidence="8" id="KW-1185">Reference proteome</keyword>
<dbReference type="RefSeq" id="XP_037190888.1">
    <property type="nucleotide sequence ID" value="XM_037339322.1"/>
</dbReference>
<sequence length="307" mass="33055">MVELNDIAFIIAVFISGLFVLEFGADKFIDNTAIIAARLNVSPTLIALLTSVALEKVTRVTILVIAAISQHQSSLAIGNIVESSISTIRGAFPLGLIFLRLLLRLIRAQRSIPSFLSLPLLFSPHFPFSSNQGGGMVGATLIADFVINGISIIDAIYKGIISAPEDDSDGGSDTSLDEKGFDESVFVKFRFPMRPGSTRLQAKPQTLDEYENLAPRESVEEHNKEIGQKNTSITSLTTSLSLSTTVIGTITLSIATTLSENLAVVLSGEKRQGGIILENKVGSNIFLLTLCASICFSPRVDYERAGY</sequence>
<feature type="domain" description="Sodium/calcium exchanger membrane region" evidence="6">
    <location>
        <begin position="10"/>
        <end position="118"/>
    </location>
</feature>
<dbReference type="GO" id="GO:0055085">
    <property type="term" value="P:transmembrane transport"/>
    <property type="evidence" value="ECO:0007669"/>
    <property type="project" value="InterPro"/>
</dbReference>
<protein>
    <submittedName>
        <fullName evidence="7">Putative ca2+ na+ antiporter protein</fullName>
    </submittedName>
</protein>
<name>A0A8H6AQV1_9HELO</name>
<keyword evidence="4 5" id="KW-0472">Membrane</keyword>
<evidence type="ECO:0000259" key="6">
    <source>
        <dbReference type="Pfam" id="PF01699"/>
    </source>
</evidence>
<keyword evidence="2 5" id="KW-0812">Transmembrane</keyword>
<evidence type="ECO:0000313" key="7">
    <source>
        <dbReference type="EMBL" id="KAF5871941.1"/>
    </source>
</evidence>
<proteinExistence type="predicted"/>
<dbReference type="Proteomes" id="UP000531561">
    <property type="component" value="Unassembled WGS sequence"/>
</dbReference>
<dbReference type="EMBL" id="JABFCT010000011">
    <property type="protein sequence ID" value="KAF5871941.1"/>
    <property type="molecule type" value="Genomic_DNA"/>
</dbReference>
<feature type="transmembrane region" description="Helical" evidence="5">
    <location>
        <begin position="6"/>
        <end position="25"/>
    </location>
</feature>
<dbReference type="OrthoDB" id="2127281at2759"/>
<dbReference type="AlphaFoldDB" id="A0A8H6AQV1"/>
<dbReference type="Pfam" id="PF01699">
    <property type="entry name" value="Na_Ca_ex"/>
    <property type="match status" value="2"/>
</dbReference>
<evidence type="ECO:0000256" key="2">
    <source>
        <dbReference type="ARBA" id="ARBA00022692"/>
    </source>
</evidence>
<dbReference type="GO" id="GO:0016020">
    <property type="term" value="C:membrane"/>
    <property type="evidence" value="ECO:0007669"/>
    <property type="project" value="UniProtKB-SubCell"/>
</dbReference>
<evidence type="ECO:0000256" key="3">
    <source>
        <dbReference type="ARBA" id="ARBA00022989"/>
    </source>
</evidence>
<organism evidence="7 8">
    <name type="scientific">Botrytis fragariae</name>
    <dbReference type="NCBI Taxonomy" id="1964551"/>
    <lineage>
        <taxon>Eukaryota</taxon>
        <taxon>Fungi</taxon>
        <taxon>Dikarya</taxon>
        <taxon>Ascomycota</taxon>
        <taxon>Pezizomycotina</taxon>
        <taxon>Leotiomycetes</taxon>
        <taxon>Helotiales</taxon>
        <taxon>Sclerotiniaceae</taxon>
        <taxon>Botrytis</taxon>
    </lineage>
</organism>
<evidence type="ECO:0000256" key="5">
    <source>
        <dbReference type="SAM" id="Phobius"/>
    </source>
</evidence>
<reference evidence="7 8" key="1">
    <citation type="journal article" date="2020" name="Phytopathology">
        <title>A high-quality genome resource of Botrytis fragariae, a new and rapidly spreading fungal pathogen causing strawberry gray mold in the U.S.A.</title>
        <authorList>
            <person name="Wu Y."/>
            <person name="Saski C.A."/>
            <person name="Schnabel G."/>
            <person name="Xiao S."/>
            <person name="Hu M."/>
        </authorList>
    </citation>
    <scope>NUCLEOTIDE SEQUENCE [LARGE SCALE GENOMIC DNA]</scope>
    <source>
        <strain evidence="7 8">BVB16</strain>
    </source>
</reference>
<keyword evidence="3 5" id="KW-1133">Transmembrane helix</keyword>
<dbReference type="InterPro" id="IPR004837">
    <property type="entry name" value="NaCa_Exmemb"/>
</dbReference>
<evidence type="ECO:0000313" key="8">
    <source>
        <dbReference type="Proteomes" id="UP000531561"/>
    </source>
</evidence>
<comment type="subcellular location">
    <subcellularLocation>
        <location evidence="1">Membrane</location>
        <topology evidence="1">Multi-pass membrane protein</topology>
    </subcellularLocation>
</comment>
<feature type="domain" description="Sodium/calcium exchanger membrane region" evidence="6">
    <location>
        <begin position="232"/>
        <end position="296"/>
    </location>
</feature>